<sequence length="249" mass="26516">MRKLLTIAFVSCLTLGLQAQHKQTRKISTPSGVSVATSLQTEYIRSNRNEVIVEAEDAKHLEQIETVVKDNVLYIRYKRNTTNVGRKNNRITVYASTDLKSIEVSSSGSLTINDPIQTNSLDIDVSSSGKLQAGRIQAAKASIDIGSSGRFTGAIRAQHLEIDASSSGKLTLTGEADQVAVDMSSSANLDLSGLKAKSVQVDGSSSAYLSIQATESIRGDVSSSAKIEHIGTPKTISVSKSSSGRVTQK</sequence>
<organism evidence="2 3">
    <name type="scientific">Sphingobacterium psychroaquaticum</name>
    <dbReference type="NCBI Taxonomy" id="561061"/>
    <lineage>
        <taxon>Bacteria</taxon>
        <taxon>Pseudomonadati</taxon>
        <taxon>Bacteroidota</taxon>
        <taxon>Sphingobacteriia</taxon>
        <taxon>Sphingobacteriales</taxon>
        <taxon>Sphingobacteriaceae</taxon>
        <taxon>Sphingobacterium</taxon>
    </lineage>
</organism>
<dbReference type="InterPro" id="IPR021255">
    <property type="entry name" value="DUF2807"/>
</dbReference>
<dbReference type="Pfam" id="PF10988">
    <property type="entry name" value="DUF2807"/>
    <property type="match status" value="1"/>
</dbReference>
<keyword evidence="3" id="KW-1185">Reference proteome</keyword>
<name>A0A1X7JN00_9SPHI</name>
<evidence type="ECO:0000313" key="3">
    <source>
        <dbReference type="Proteomes" id="UP000192980"/>
    </source>
</evidence>
<protein>
    <submittedName>
        <fullName evidence="2">Putative auto-transporter adhesin, head GIN domain</fullName>
    </submittedName>
</protein>
<feature type="domain" description="Putative auto-transporter adhesin head GIN" evidence="1">
    <location>
        <begin position="31"/>
        <end position="233"/>
    </location>
</feature>
<reference evidence="2 3" key="1">
    <citation type="submission" date="2017-04" db="EMBL/GenBank/DDBJ databases">
        <authorList>
            <person name="Afonso C.L."/>
            <person name="Miller P.J."/>
            <person name="Scott M.A."/>
            <person name="Spackman E."/>
            <person name="Goraichik I."/>
            <person name="Dimitrov K.M."/>
            <person name="Suarez D.L."/>
            <person name="Swayne D.E."/>
        </authorList>
    </citation>
    <scope>NUCLEOTIDE SEQUENCE [LARGE SCALE GENOMIC DNA]</scope>
    <source>
        <strain evidence="2 3">DSM 22418</strain>
    </source>
</reference>
<evidence type="ECO:0000313" key="2">
    <source>
        <dbReference type="EMBL" id="SMG29330.1"/>
    </source>
</evidence>
<accession>A0A1X7JN00</accession>
<gene>
    <name evidence="2" type="ORF">SAMN05660862_1909</name>
</gene>
<dbReference type="PANTHER" id="PTHR39200">
    <property type="entry name" value="HYPOTHETICAL EXPORTED PROTEIN"/>
    <property type="match status" value="1"/>
</dbReference>
<dbReference type="Gene3D" id="2.160.20.120">
    <property type="match status" value="1"/>
</dbReference>
<dbReference type="AlphaFoldDB" id="A0A1X7JN00"/>
<evidence type="ECO:0000259" key="1">
    <source>
        <dbReference type="Pfam" id="PF10988"/>
    </source>
</evidence>
<dbReference type="RefSeq" id="WP_085472667.1">
    <property type="nucleotide sequence ID" value="NZ_FXAU01000003.1"/>
</dbReference>
<dbReference type="PANTHER" id="PTHR39200:SF1">
    <property type="entry name" value="AUTO-TRANSPORTER ADHESIN HEAD GIN DOMAIN-CONTAINING PROTEIN-RELATED"/>
    <property type="match status" value="1"/>
</dbReference>
<dbReference type="STRING" id="561061.SAMN05660862_1909"/>
<dbReference type="EMBL" id="FXAU01000003">
    <property type="protein sequence ID" value="SMG29330.1"/>
    <property type="molecule type" value="Genomic_DNA"/>
</dbReference>
<dbReference type="OrthoDB" id="708990at2"/>
<proteinExistence type="predicted"/>
<dbReference type="Proteomes" id="UP000192980">
    <property type="component" value="Unassembled WGS sequence"/>
</dbReference>